<evidence type="ECO:0000256" key="4">
    <source>
        <dbReference type="ARBA" id="ARBA00022729"/>
    </source>
</evidence>
<dbReference type="PANTHER" id="PTHR43649:SF31">
    <property type="entry name" value="SN-GLYCEROL-3-PHOSPHATE-BINDING PERIPLASMIC PROTEIN UGPB"/>
    <property type="match status" value="1"/>
</dbReference>
<evidence type="ECO:0000256" key="1">
    <source>
        <dbReference type="ARBA" id="ARBA00004196"/>
    </source>
</evidence>
<name>A0ABW9XP50_9BACL</name>
<evidence type="ECO:0000313" key="8">
    <source>
        <dbReference type="Proteomes" id="UP000665561"/>
    </source>
</evidence>
<feature type="chain" id="PRO_5047071701" evidence="6">
    <location>
        <begin position="22"/>
        <end position="479"/>
    </location>
</feature>
<dbReference type="PANTHER" id="PTHR43649">
    <property type="entry name" value="ARABINOSE-BINDING PROTEIN-RELATED"/>
    <property type="match status" value="1"/>
</dbReference>
<evidence type="ECO:0000256" key="5">
    <source>
        <dbReference type="SAM" id="MobiDB-lite"/>
    </source>
</evidence>
<organism evidence="7 8">
    <name type="scientific">Paenibacillus glycinis</name>
    <dbReference type="NCBI Taxonomy" id="2697035"/>
    <lineage>
        <taxon>Bacteria</taxon>
        <taxon>Bacillati</taxon>
        <taxon>Bacillota</taxon>
        <taxon>Bacilli</taxon>
        <taxon>Bacillales</taxon>
        <taxon>Paenibacillaceae</taxon>
        <taxon>Paenibacillus</taxon>
    </lineage>
</organism>
<reference evidence="7 8" key="1">
    <citation type="submission" date="2020-01" db="EMBL/GenBank/DDBJ databases">
        <title>Paenibacillus soybeanensis sp. nov. isolated from the nodules of soybean (Glycine max(L.) Merr).</title>
        <authorList>
            <person name="Wang H."/>
        </authorList>
    </citation>
    <scope>NUCLEOTIDE SEQUENCE [LARGE SCALE GENOMIC DNA]</scope>
    <source>
        <strain evidence="7 8">T1</strain>
    </source>
</reference>
<proteinExistence type="inferred from homology"/>
<keyword evidence="4 6" id="KW-0732">Signal</keyword>
<dbReference type="CDD" id="cd14748">
    <property type="entry name" value="PBP2_UgpB"/>
    <property type="match status" value="1"/>
</dbReference>
<dbReference type="PROSITE" id="PS51257">
    <property type="entry name" value="PROKAR_LIPOPROTEIN"/>
    <property type="match status" value="1"/>
</dbReference>
<dbReference type="Gene3D" id="3.40.190.10">
    <property type="entry name" value="Periplasmic binding protein-like II"/>
    <property type="match status" value="2"/>
</dbReference>
<evidence type="ECO:0000256" key="6">
    <source>
        <dbReference type="SAM" id="SignalP"/>
    </source>
</evidence>
<dbReference type="InterPro" id="IPR050490">
    <property type="entry name" value="Bact_solute-bd_prot1"/>
</dbReference>
<evidence type="ECO:0000256" key="3">
    <source>
        <dbReference type="ARBA" id="ARBA00022448"/>
    </source>
</evidence>
<dbReference type="Pfam" id="PF13416">
    <property type="entry name" value="SBP_bac_8"/>
    <property type="match status" value="1"/>
</dbReference>
<dbReference type="Proteomes" id="UP000665561">
    <property type="component" value="Unassembled WGS sequence"/>
</dbReference>
<gene>
    <name evidence="7" type="ORF">GT019_11050</name>
</gene>
<dbReference type="SUPFAM" id="SSF53850">
    <property type="entry name" value="Periplasmic binding protein-like II"/>
    <property type="match status" value="1"/>
</dbReference>
<comment type="caution">
    <text evidence="7">The sequence shown here is derived from an EMBL/GenBank/DDBJ whole genome shotgun (WGS) entry which is preliminary data.</text>
</comment>
<feature type="region of interest" description="Disordered" evidence="5">
    <location>
        <begin position="33"/>
        <end position="52"/>
    </location>
</feature>
<keyword evidence="8" id="KW-1185">Reference proteome</keyword>
<evidence type="ECO:0000256" key="2">
    <source>
        <dbReference type="ARBA" id="ARBA00008520"/>
    </source>
</evidence>
<dbReference type="InterPro" id="IPR006059">
    <property type="entry name" value="SBP"/>
</dbReference>
<keyword evidence="3" id="KW-0813">Transport</keyword>
<accession>A0ABW9XP50</accession>
<feature type="signal peptide" evidence="6">
    <location>
        <begin position="1"/>
        <end position="21"/>
    </location>
</feature>
<sequence>MKAWKQAGLPVAMAGLMVALAACGSTNAANGGNNANKPANTEAADTAQAGGDESAAANEQANAAANPQKEPVKVVWWHSMSGELGKAVTQLVADFNASHPDIQVEEVYQGTYDDSLNKMKASLDSKSGPSLIQVYEIGSKFMVDSKAITPVQDFIDSENYDVSNLEENILGYYTFDNKLYSMPFNTSNPILYYNKDMFKAAGLDPEKPPATYEEVKNAAKALTKDGKTGASFAIYGWFMEQFFANQGAEYDNNGNGRTDTATESLVNADAGVKTLTWWKDLVDSKVALNLGRKTDDTKKAFLAGQIGMTLDSTASLRGIVDGAKGKFEVGTAFLPKPEGAGDGGVVVGGASLWIMNNKPADEQKAAWEFIKYLAQPDTQAKWHINTGYFPITKKAYDEQIVKDNMAAYPQFKTAVDQLHATKLSPATQGAVMGVFPEARQIVEGAIEEAFGGQKDPKAALDDAAKAITEKIATYNKTVQ</sequence>
<dbReference type="RefSeq" id="WP_161743204.1">
    <property type="nucleotide sequence ID" value="NZ_JAAAMV010000006.1"/>
</dbReference>
<evidence type="ECO:0000313" key="7">
    <source>
        <dbReference type="EMBL" id="NBD24407.1"/>
    </source>
</evidence>
<dbReference type="EMBL" id="JAAAMV010000006">
    <property type="protein sequence ID" value="NBD24407.1"/>
    <property type="molecule type" value="Genomic_DNA"/>
</dbReference>
<protein>
    <submittedName>
        <fullName evidence="7">Extracellular solute-binding protein</fullName>
    </submittedName>
</protein>
<comment type="similarity">
    <text evidence="2">Belongs to the bacterial solute-binding protein 1 family.</text>
</comment>
<comment type="subcellular location">
    <subcellularLocation>
        <location evidence="1">Cell envelope</location>
    </subcellularLocation>
</comment>